<dbReference type="Proteomes" id="UP001628220">
    <property type="component" value="Unassembled WGS sequence"/>
</dbReference>
<dbReference type="Pfam" id="PF14559">
    <property type="entry name" value="TPR_19"/>
    <property type="match status" value="1"/>
</dbReference>
<evidence type="ECO:0008006" key="5">
    <source>
        <dbReference type="Google" id="ProtNLM"/>
    </source>
</evidence>
<gene>
    <name evidence="3" type="ORF">Tsumi_07030</name>
</gene>
<dbReference type="RefSeq" id="WP_411915404.1">
    <property type="nucleotide sequence ID" value="NZ_BAAFSF010000001.1"/>
</dbReference>
<dbReference type="PANTHER" id="PTHR12558">
    <property type="entry name" value="CELL DIVISION CYCLE 16,23,27"/>
    <property type="match status" value="1"/>
</dbReference>
<dbReference type="EMBL" id="BAAFSF010000001">
    <property type="protein sequence ID" value="GAB1251599.1"/>
    <property type="molecule type" value="Genomic_DNA"/>
</dbReference>
<dbReference type="SMART" id="SM00028">
    <property type="entry name" value="TPR"/>
    <property type="match status" value="3"/>
</dbReference>
<feature type="chain" id="PRO_5046535598" description="Tetratricopeptide repeat protein" evidence="2">
    <location>
        <begin position="26"/>
        <end position="403"/>
    </location>
</feature>
<reference evidence="3 4" key="1">
    <citation type="journal article" date="2025" name="Int. J. Syst. Evol. Microbiol.">
        <title>Desulfovibrio falkowii sp. nov., Porphyromonas miyakawae sp. nov., Mediterraneibacter flintii sp. nov. and Owariibacterium komagatae gen. nov., sp. nov., isolated from human faeces.</title>
        <authorList>
            <person name="Hamaguchi T."/>
            <person name="Ohara M."/>
            <person name="Hisatomi A."/>
            <person name="Sekiguchi K."/>
            <person name="Takeda J.I."/>
            <person name="Ueyama J."/>
            <person name="Ito M."/>
            <person name="Nishiwaki H."/>
            <person name="Ogi T."/>
            <person name="Hirayama M."/>
            <person name="Ohkuma M."/>
            <person name="Sakamoto M."/>
            <person name="Ohno K."/>
        </authorList>
    </citation>
    <scope>NUCLEOTIDE SEQUENCE [LARGE SCALE GENOMIC DNA]</scope>
    <source>
        <strain evidence="3 4">13CB11C</strain>
    </source>
</reference>
<feature type="repeat" description="TPR" evidence="1">
    <location>
        <begin position="289"/>
        <end position="321"/>
    </location>
</feature>
<feature type="signal peptide" evidence="2">
    <location>
        <begin position="1"/>
        <end position="25"/>
    </location>
</feature>
<keyword evidence="4" id="KW-1185">Reference proteome</keyword>
<sequence length="403" mass="45935">MKKSTVITFLFTGALLFGSVSVSQAQKQNVKEAERIAKSKNAKFDDARGLIKSALENVETKDAAETWYVAGFVEESNFTQENLKALDGQPQDRAMMNNALLDMFGYYQEAYTRDQQPNAKGKIRPRYTKNILKAYEENLLYFINAGGYFMEVQKYDKALEAFSDFKAIKAIPDFAGKPIALVDSNSMMVDFFQVVAAYQANKKEEAIRFAESIKSVPYRQNDLYQILSQTYIETADTVGYVRTMEEGMQLFPDEPYFSVNLTNTYIQQGKIEDAIALLEKTIAKSPNNPQLYDVMGKLYEASDENKAIEYFKKALEIDPTFKESIYNLGRVYYNIGARIKSGEKVDAASDAKALEYFKLALPLMEKAYQNDPEEAWYILGNVYYNLKMGDKYEQIQKAHNANQ</sequence>
<evidence type="ECO:0000256" key="1">
    <source>
        <dbReference type="PROSITE-ProRule" id="PRU00339"/>
    </source>
</evidence>
<evidence type="ECO:0000313" key="4">
    <source>
        <dbReference type="Proteomes" id="UP001628220"/>
    </source>
</evidence>
<dbReference type="PROSITE" id="PS50005">
    <property type="entry name" value="TPR"/>
    <property type="match status" value="2"/>
</dbReference>
<evidence type="ECO:0000313" key="3">
    <source>
        <dbReference type="EMBL" id="GAB1251599.1"/>
    </source>
</evidence>
<dbReference type="SUPFAM" id="SSF48452">
    <property type="entry name" value="TPR-like"/>
    <property type="match status" value="1"/>
</dbReference>
<name>A0ABQ0E1K8_9PORP</name>
<dbReference type="InterPro" id="IPR019734">
    <property type="entry name" value="TPR_rpt"/>
</dbReference>
<keyword evidence="1" id="KW-0802">TPR repeat</keyword>
<keyword evidence="2" id="KW-0732">Signal</keyword>
<accession>A0ABQ0E1K8</accession>
<dbReference type="InterPro" id="IPR011990">
    <property type="entry name" value="TPR-like_helical_dom_sf"/>
</dbReference>
<organism evidence="3 4">
    <name type="scientific">Porphyromonas miyakawae</name>
    <dbReference type="NCBI Taxonomy" id="3137470"/>
    <lineage>
        <taxon>Bacteria</taxon>
        <taxon>Pseudomonadati</taxon>
        <taxon>Bacteroidota</taxon>
        <taxon>Bacteroidia</taxon>
        <taxon>Bacteroidales</taxon>
        <taxon>Porphyromonadaceae</taxon>
        <taxon>Porphyromonas</taxon>
    </lineage>
</organism>
<evidence type="ECO:0000256" key="2">
    <source>
        <dbReference type="SAM" id="SignalP"/>
    </source>
</evidence>
<protein>
    <recommendedName>
        <fullName evidence="5">Tetratricopeptide repeat protein</fullName>
    </recommendedName>
</protein>
<dbReference type="PANTHER" id="PTHR12558:SF13">
    <property type="entry name" value="CELL DIVISION CYCLE PROTEIN 27 HOMOLOG"/>
    <property type="match status" value="1"/>
</dbReference>
<dbReference type="Gene3D" id="1.25.40.10">
    <property type="entry name" value="Tetratricopeptide repeat domain"/>
    <property type="match status" value="1"/>
</dbReference>
<comment type="caution">
    <text evidence="3">The sequence shown here is derived from an EMBL/GenBank/DDBJ whole genome shotgun (WGS) entry which is preliminary data.</text>
</comment>
<proteinExistence type="predicted"/>
<feature type="repeat" description="TPR" evidence="1">
    <location>
        <begin position="255"/>
        <end position="288"/>
    </location>
</feature>